<evidence type="ECO:0000313" key="7">
    <source>
        <dbReference type="EnsemblFungi" id="EJT81733"/>
    </source>
</evidence>
<comment type="similarity">
    <text evidence="1">Belongs to the eukaryotic ribosomal protein eL28 family.</text>
</comment>
<reference evidence="8" key="1">
    <citation type="submission" date="2010-07" db="EMBL/GenBank/DDBJ databases">
        <title>The genome sequence of Gaeumannomyces graminis var. tritici strain R3-111a-1.</title>
        <authorList>
            <consortium name="The Broad Institute Genome Sequencing Platform"/>
            <person name="Ma L.-J."/>
            <person name="Dead R."/>
            <person name="Young S."/>
            <person name="Zeng Q."/>
            <person name="Koehrsen M."/>
            <person name="Alvarado L."/>
            <person name="Berlin A."/>
            <person name="Chapman S.B."/>
            <person name="Chen Z."/>
            <person name="Freedman E."/>
            <person name="Gellesch M."/>
            <person name="Goldberg J."/>
            <person name="Griggs A."/>
            <person name="Gujja S."/>
            <person name="Heilman E.R."/>
            <person name="Heiman D."/>
            <person name="Hepburn T."/>
            <person name="Howarth C."/>
            <person name="Jen D."/>
            <person name="Larson L."/>
            <person name="Mehta T."/>
            <person name="Neiman D."/>
            <person name="Pearson M."/>
            <person name="Roberts A."/>
            <person name="Saif S."/>
            <person name="Shea T."/>
            <person name="Shenoy N."/>
            <person name="Sisk P."/>
            <person name="Stolte C."/>
            <person name="Sykes S."/>
            <person name="Walk T."/>
            <person name="White J."/>
            <person name="Yandava C."/>
            <person name="Haas B."/>
            <person name="Nusbaum C."/>
            <person name="Birren B."/>
        </authorList>
    </citation>
    <scope>NUCLEOTIDE SEQUENCE [LARGE SCALE GENOMIC DNA]</scope>
    <source>
        <strain evidence="8">R3-111a-1</strain>
    </source>
</reference>
<feature type="region of interest" description="Disordered" evidence="4">
    <location>
        <begin position="74"/>
        <end position="149"/>
    </location>
</feature>
<accession>J3NKC9</accession>
<dbReference type="GO" id="GO:1990904">
    <property type="term" value="C:ribonucleoprotein complex"/>
    <property type="evidence" value="ECO:0007669"/>
    <property type="project" value="UniProtKB-KW"/>
</dbReference>
<keyword evidence="2 6" id="KW-0689">Ribosomal protein</keyword>
<dbReference type="GO" id="GO:0005840">
    <property type="term" value="C:ribosome"/>
    <property type="evidence" value="ECO:0007669"/>
    <property type="project" value="UniProtKB-KW"/>
</dbReference>
<protein>
    <submittedName>
        <fullName evidence="6">Ribosomal protein L28e</fullName>
    </submittedName>
</protein>
<dbReference type="Proteomes" id="UP000006039">
    <property type="component" value="Unassembled WGS sequence"/>
</dbReference>
<dbReference type="InterPro" id="IPR029004">
    <property type="entry name" value="Ribosomal_eL28/Mak16"/>
</dbReference>
<reference evidence="6" key="2">
    <citation type="submission" date="2010-07" db="EMBL/GenBank/DDBJ databases">
        <authorList>
            <consortium name="The Broad Institute Genome Sequencing Platform"/>
            <consortium name="Broad Institute Genome Sequencing Center for Infectious Disease"/>
            <person name="Ma L.-J."/>
            <person name="Dead R."/>
            <person name="Young S."/>
            <person name="Zeng Q."/>
            <person name="Koehrsen M."/>
            <person name="Alvarado L."/>
            <person name="Berlin A."/>
            <person name="Chapman S.B."/>
            <person name="Chen Z."/>
            <person name="Freedman E."/>
            <person name="Gellesch M."/>
            <person name="Goldberg J."/>
            <person name="Griggs A."/>
            <person name="Gujja S."/>
            <person name="Heilman E.R."/>
            <person name="Heiman D."/>
            <person name="Hepburn T."/>
            <person name="Howarth C."/>
            <person name="Jen D."/>
            <person name="Larson L."/>
            <person name="Mehta T."/>
            <person name="Neiman D."/>
            <person name="Pearson M."/>
            <person name="Roberts A."/>
            <person name="Saif S."/>
            <person name="Shea T."/>
            <person name="Shenoy N."/>
            <person name="Sisk P."/>
            <person name="Stolte C."/>
            <person name="Sykes S."/>
            <person name="Walk T."/>
            <person name="White J."/>
            <person name="Yandava C."/>
            <person name="Haas B."/>
            <person name="Nusbaum C."/>
            <person name="Birren B."/>
        </authorList>
    </citation>
    <scope>NUCLEOTIDE SEQUENCE</scope>
    <source>
        <strain evidence="6">R3-111a-1</strain>
    </source>
</reference>
<gene>
    <name evidence="7" type="primary">20342166</name>
    <name evidence="6" type="ORF">GGTG_01708</name>
</gene>
<dbReference type="PANTHER" id="PTHR10544">
    <property type="entry name" value="60S RIBOSOMAL PROTEIN L28"/>
    <property type="match status" value="1"/>
</dbReference>
<organism evidence="6">
    <name type="scientific">Gaeumannomyces tritici (strain R3-111a-1)</name>
    <name type="common">Wheat and barley take-all root rot fungus</name>
    <name type="synonym">Gaeumannomyces graminis var. tritici</name>
    <dbReference type="NCBI Taxonomy" id="644352"/>
    <lineage>
        <taxon>Eukaryota</taxon>
        <taxon>Fungi</taxon>
        <taxon>Dikarya</taxon>
        <taxon>Ascomycota</taxon>
        <taxon>Pezizomycotina</taxon>
        <taxon>Sordariomycetes</taxon>
        <taxon>Sordariomycetidae</taxon>
        <taxon>Magnaporthales</taxon>
        <taxon>Magnaporthaceae</taxon>
        <taxon>Gaeumannomyces</taxon>
    </lineage>
</organism>
<evidence type="ECO:0000256" key="3">
    <source>
        <dbReference type="ARBA" id="ARBA00023274"/>
    </source>
</evidence>
<dbReference type="eggNOG" id="KOG3412">
    <property type="taxonomic scope" value="Eukaryota"/>
</dbReference>
<dbReference type="GO" id="GO:0003735">
    <property type="term" value="F:structural constituent of ribosome"/>
    <property type="evidence" value="ECO:0007669"/>
    <property type="project" value="InterPro"/>
</dbReference>
<dbReference type="AlphaFoldDB" id="J3NKC9"/>
<dbReference type="Gene3D" id="3.30.390.110">
    <property type="match status" value="1"/>
</dbReference>
<dbReference type="RefSeq" id="XP_009217742.1">
    <property type="nucleotide sequence ID" value="XM_009219478.1"/>
</dbReference>
<dbReference type="Pfam" id="PF01778">
    <property type="entry name" value="Ribosomal_L28e"/>
    <property type="match status" value="1"/>
</dbReference>
<sequence>MSNVSADLIWEVVRSQNAFLEKRKTGGGIQFSRDPMNLVNKHSRKHAGFVNNKAIGVQAGEKGAVVVTSKKADAANKPASQLSSVAHSGNKNARSTYKAVANRTAKSGYRPDLRQAAVARASAIRKSQRTPKAEPEKKLRGNAAKKAAE</sequence>
<dbReference type="FunFam" id="3.30.390.110:FF:000002">
    <property type="entry name" value="60S ribosomal protein L28"/>
    <property type="match status" value="1"/>
</dbReference>
<dbReference type="GO" id="GO:0006412">
    <property type="term" value="P:translation"/>
    <property type="evidence" value="ECO:0007669"/>
    <property type="project" value="InterPro"/>
</dbReference>
<dbReference type="VEuPathDB" id="FungiDB:GGTG_01708"/>
<evidence type="ECO:0000313" key="8">
    <source>
        <dbReference type="Proteomes" id="UP000006039"/>
    </source>
</evidence>
<evidence type="ECO:0000256" key="2">
    <source>
        <dbReference type="ARBA" id="ARBA00022980"/>
    </source>
</evidence>
<keyword evidence="8" id="KW-1185">Reference proteome</keyword>
<dbReference type="STRING" id="644352.J3NKC9"/>
<reference evidence="7" key="4">
    <citation type="journal article" date="2015" name="G3 (Bethesda)">
        <title>Genome sequences of three phytopathogenic species of the Magnaporthaceae family of fungi.</title>
        <authorList>
            <person name="Okagaki L.H."/>
            <person name="Nunes C.C."/>
            <person name="Sailsbery J."/>
            <person name="Clay B."/>
            <person name="Brown D."/>
            <person name="John T."/>
            <person name="Oh Y."/>
            <person name="Young N."/>
            <person name="Fitzgerald M."/>
            <person name="Haas B.J."/>
            <person name="Zeng Q."/>
            <person name="Young S."/>
            <person name="Adiconis X."/>
            <person name="Fan L."/>
            <person name="Levin J.Z."/>
            <person name="Mitchell T.K."/>
            <person name="Okubara P.A."/>
            <person name="Farman M.L."/>
            <person name="Kohn L.M."/>
            <person name="Birren B."/>
            <person name="Ma L.-J."/>
            <person name="Dean R.A."/>
        </authorList>
    </citation>
    <scope>NUCLEOTIDE SEQUENCE</scope>
    <source>
        <strain evidence="7">R3-111a-1</strain>
    </source>
</reference>
<evidence type="ECO:0000256" key="1">
    <source>
        <dbReference type="ARBA" id="ARBA00007926"/>
    </source>
</evidence>
<evidence type="ECO:0000313" key="6">
    <source>
        <dbReference type="EMBL" id="EJT81733.1"/>
    </source>
</evidence>
<proteinExistence type="inferred from homology"/>
<name>J3NKC9_GAET3</name>
<evidence type="ECO:0000259" key="5">
    <source>
        <dbReference type="Pfam" id="PF01778"/>
    </source>
</evidence>
<reference evidence="7" key="5">
    <citation type="submission" date="2018-04" db="UniProtKB">
        <authorList>
            <consortium name="EnsemblFungi"/>
        </authorList>
    </citation>
    <scope>IDENTIFICATION</scope>
    <source>
        <strain evidence="7">R3-111a-1</strain>
    </source>
</reference>
<dbReference type="GeneID" id="20342166"/>
<feature type="compositionally biased region" description="Polar residues" evidence="4">
    <location>
        <begin position="78"/>
        <end position="95"/>
    </location>
</feature>
<dbReference type="EnsemblFungi" id="EJT81733">
    <property type="protein sequence ID" value="EJT81733"/>
    <property type="gene ID" value="GGTG_01708"/>
</dbReference>
<dbReference type="EMBL" id="GL385395">
    <property type="protein sequence ID" value="EJT81733.1"/>
    <property type="molecule type" value="Genomic_DNA"/>
</dbReference>
<keyword evidence="3" id="KW-0687">Ribonucleoprotein</keyword>
<evidence type="ECO:0000256" key="4">
    <source>
        <dbReference type="SAM" id="MobiDB-lite"/>
    </source>
</evidence>
<reference evidence="6" key="3">
    <citation type="submission" date="2010-09" db="EMBL/GenBank/DDBJ databases">
        <title>Annotation of Gaeumannomyces graminis var. tritici R3-111a-1.</title>
        <authorList>
            <consortium name="The Broad Institute Genome Sequencing Platform"/>
            <person name="Ma L.-J."/>
            <person name="Dead R."/>
            <person name="Young S.K."/>
            <person name="Zeng Q."/>
            <person name="Gargeya S."/>
            <person name="Fitzgerald M."/>
            <person name="Haas B."/>
            <person name="Abouelleil A."/>
            <person name="Alvarado L."/>
            <person name="Arachchi H.M."/>
            <person name="Berlin A."/>
            <person name="Brown A."/>
            <person name="Chapman S.B."/>
            <person name="Chen Z."/>
            <person name="Dunbar C."/>
            <person name="Freedman E."/>
            <person name="Gearin G."/>
            <person name="Gellesch M."/>
            <person name="Goldberg J."/>
            <person name="Griggs A."/>
            <person name="Gujja S."/>
            <person name="Heiman D."/>
            <person name="Howarth C."/>
            <person name="Larson L."/>
            <person name="Lui A."/>
            <person name="MacDonald P.J.P."/>
            <person name="Mehta T."/>
            <person name="Montmayeur A."/>
            <person name="Murphy C."/>
            <person name="Neiman D."/>
            <person name="Pearson M."/>
            <person name="Priest M."/>
            <person name="Roberts A."/>
            <person name="Saif S."/>
            <person name="Shea T."/>
            <person name="Shenoy N."/>
            <person name="Sisk P."/>
            <person name="Stolte C."/>
            <person name="Sykes S."/>
            <person name="Yandava C."/>
            <person name="Wortman J."/>
            <person name="Nusbaum C."/>
            <person name="Birren B."/>
        </authorList>
    </citation>
    <scope>NUCLEOTIDE SEQUENCE</scope>
    <source>
        <strain evidence="6">R3-111a-1</strain>
    </source>
</reference>
<feature type="domain" description="Ribosomal eL28/Mak16" evidence="5">
    <location>
        <begin position="8"/>
        <end position="127"/>
    </location>
</feature>
<dbReference type="OrthoDB" id="338850at2759"/>
<dbReference type="InterPro" id="IPR002672">
    <property type="entry name" value="Ribosomal_eL28"/>
</dbReference>
<dbReference type="HOGENOM" id="CLU_106801_0_0_1"/>